<dbReference type="Pfam" id="PF00018">
    <property type="entry name" value="SH3_1"/>
    <property type="match status" value="1"/>
</dbReference>
<dbReference type="PROSITE" id="PS50002">
    <property type="entry name" value="SH3"/>
    <property type="match status" value="1"/>
</dbReference>
<dbReference type="AlphaFoldDB" id="A0ABD0X0W7"/>
<dbReference type="InterPro" id="IPR002219">
    <property type="entry name" value="PKC_DAG/PE"/>
</dbReference>
<evidence type="ECO:0008006" key="17">
    <source>
        <dbReference type="Google" id="ProtNLM"/>
    </source>
</evidence>
<keyword evidence="7" id="KW-0677">Repeat</keyword>
<keyword evidence="3 11" id="KW-0728">SH3 domain</keyword>
<evidence type="ECO:0000256" key="1">
    <source>
        <dbReference type="ARBA" id="ARBA00004278"/>
    </source>
</evidence>
<dbReference type="SUPFAM" id="SSF50044">
    <property type="entry name" value="SH3-domain"/>
    <property type="match status" value="1"/>
</dbReference>
<keyword evidence="5" id="KW-0963">Cytoplasm</keyword>
<evidence type="ECO:0000256" key="7">
    <source>
        <dbReference type="ARBA" id="ARBA00022737"/>
    </source>
</evidence>
<evidence type="ECO:0000256" key="10">
    <source>
        <dbReference type="ARBA" id="ARBA00023136"/>
    </source>
</evidence>
<evidence type="ECO:0000313" key="15">
    <source>
        <dbReference type="EMBL" id="KAL0969562.1"/>
    </source>
</evidence>
<dbReference type="Pfam" id="PF07653">
    <property type="entry name" value="SH3_2"/>
    <property type="match status" value="1"/>
</dbReference>
<evidence type="ECO:0000256" key="11">
    <source>
        <dbReference type="PROSITE-ProRule" id="PRU00192"/>
    </source>
</evidence>
<name>A0ABD0X0W7_UMBPY</name>
<evidence type="ECO:0000256" key="8">
    <source>
        <dbReference type="ARBA" id="ARBA00022771"/>
    </source>
</evidence>
<feature type="compositionally biased region" description="Polar residues" evidence="12">
    <location>
        <begin position="258"/>
        <end position="267"/>
    </location>
</feature>
<sequence length="452" mass="50084">MIPPANIMQDDSLGKENAHEKSPAPSTSQQETKVVVPKKMQKLKRSLSFKTRSVRSKSADNFFQRNNSDAKLSTELLSDNSNSTGQLSVLGVTVGRPSKSIQNAPPLSTSNLVISNAPPAIPCAPPSLVYSPGRHPLAIDPSGHGFMEHIFKKPTFCDICNHMIVGTTSKHVVMLAGNTAKHGLRCKACKMSIHHKCEKGVGQQRCQGKLPKGFRRYYSSPLLITEQFGCIKEVMPIACGSKVDPVYEALRFGTSLAQKNKRTSGSESPHRNSTDLAQVPEEAAAHSSRHELTRKHSDNVFTSLENGTEPVTYRHDAERKPEDSLERLRLQKDTLQLNTYVALFSFIPQERQDLEMRPGDRILLADDSNDDWWKGVIEDRIGFFPAAFAHQVKAGDQVFRCNRTFIGCKEQGQITLKEGQICVSSEEEHNGFIRVASGKKCGYVPCDVLENI</sequence>
<dbReference type="Gene3D" id="3.30.60.20">
    <property type="match status" value="1"/>
</dbReference>
<dbReference type="InterPro" id="IPR036028">
    <property type="entry name" value="SH3-like_dom_sf"/>
</dbReference>
<feature type="region of interest" description="Disordered" evidence="12">
    <location>
        <begin position="1"/>
        <end position="41"/>
    </location>
</feature>
<accession>A0ABD0X0W7</accession>
<dbReference type="GO" id="GO:0042383">
    <property type="term" value="C:sarcolemma"/>
    <property type="evidence" value="ECO:0007669"/>
    <property type="project" value="UniProtKB-SubCell"/>
</dbReference>
<feature type="region of interest" description="Disordered" evidence="12">
    <location>
        <begin position="258"/>
        <end position="324"/>
    </location>
</feature>
<evidence type="ECO:0000256" key="6">
    <source>
        <dbReference type="ARBA" id="ARBA00022723"/>
    </source>
</evidence>
<evidence type="ECO:0000256" key="4">
    <source>
        <dbReference type="ARBA" id="ARBA00022475"/>
    </source>
</evidence>
<evidence type="ECO:0000259" key="14">
    <source>
        <dbReference type="PROSITE" id="PS50081"/>
    </source>
</evidence>
<keyword evidence="10" id="KW-0472">Membrane</keyword>
<feature type="compositionally biased region" description="Basic and acidic residues" evidence="12">
    <location>
        <begin position="12"/>
        <end position="22"/>
    </location>
</feature>
<dbReference type="InterPro" id="IPR035508">
    <property type="entry name" value="STAC1_SH3"/>
</dbReference>
<dbReference type="Pfam" id="PF16664">
    <property type="entry name" value="STAC2_u1"/>
    <property type="match status" value="1"/>
</dbReference>
<dbReference type="Proteomes" id="UP001557470">
    <property type="component" value="Unassembled WGS sequence"/>
</dbReference>
<dbReference type="Pfam" id="PF00130">
    <property type="entry name" value="C1_1"/>
    <property type="match status" value="1"/>
</dbReference>
<dbReference type="PANTHER" id="PTHR15135">
    <property type="entry name" value="STAC"/>
    <property type="match status" value="1"/>
</dbReference>
<feature type="domain" description="SH3" evidence="13">
    <location>
        <begin position="335"/>
        <end position="394"/>
    </location>
</feature>
<feature type="domain" description="Phorbol-ester/DAG-type" evidence="14">
    <location>
        <begin position="143"/>
        <end position="206"/>
    </location>
</feature>
<evidence type="ECO:0000313" key="16">
    <source>
        <dbReference type="Proteomes" id="UP001557470"/>
    </source>
</evidence>
<feature type="compositionally biased region" description="Basic and acidic residues" evidence="12">
    <location>
        <begin position="312"/>
        <end position="324"/>
    </location>
</feature>
<comment type="caution">
    <text evidence="15">The sequence shown here is derived from an EMBL/GenBank/DDBJ whole genome shotgun (WGS) entry which is preliminary data.</text>
</comment>
<keyword evidence="6" id="KW-0479">Metal-binding</keyword>
<dbReference type="InterPro" id="IPR039688">
    <property type="entry name" value="STAC1/2/3"/>
</dbReference>
<proteinExistence type="predicted"/>
<evidence type="ECO:0000259" key="13">
    <source>
        <dbReference type="PROSITE" id="PS50002"/>
    </source>
</evidence>
<evidence type="ECO:0000256" key="3">
    <source>
        <dbReference type="ARBA" id="ARBA00022443"/>
    </source>
</evidence>
<keyword evidence="16" id="KW-1185">Reference proteome</keyword>
<organism evidence="15 16">
    <name type="scientific">Umbra pygmaea</name>
    <name type="common">Eastern mudminnow</name>
    <dbReference type="NCBI Taxonomy" id="75934"/>
    <lineage>
        <taxon>Eukaryota</taxon>
        <taxon>Metazoa</taxon>
        <taxon>Chordata</taxon>
        <taxon>Craniata</taxon>
        <taxon>Vertebrata</taxon>
        <taxon>Euteleostomi</taxon>
        <taxon>Actinopterygii</taxon>
        <taxon>Neopterygii</taxon>
        <taxon>Teleostei</taxon>
        <taxon>Protacanthopterygii</taxon>
        <taxon>Esociformes</taxon>
        <taxon>Umbridae</taxon>
        <taxon>Umbra</taxon>
    </lineage>
</organism>
<dbReference type="InterPro" id="IPR001452">
    <property type="entry name" value="SH3_domain"/>
</dbReference>
<dbReference type="CDD" id="cd11833">
    <property type="entry name" value="SH3_Stac_1"/>
    <property type="match status" value="1"/>
</dbReference>
<gene>
    <name evidence="15" type="ORF">UPYG_G00229130</name>
</gene>
<dbReference type="InterPro" id="IPR046349">
    <property type="entry name" value="C1-like_sf"/>
</dbReference>
<dbReference type="SUPFAM" id="SSF57889">
    <property type="entry name" value="Cysteine-rich domain"/>
    <property type="match status" value="1"/>
</dbReference>
<dbReference type="SMART" id="SM00109">
    <property type="entry name" value="C1"/>
    <property type="match status" value="1"/>
</dbReference>
<evidence type="ECO:0000256" key="9">
    <source>
        <dbReference type="ARBA" id="ARBA00022833"/>
    </source>
</evidence>
<dbReference type="PANTHER" id="PTHR15135:SF3">
    <property type="entry name" value="SH3 AND CYSTEINE-RICH DOMAIN-CONTAINING PROTEIN"/>
    <property type="match status" value="1"/>
</dbReference>
<reference evidence="15 16" key="1">
    <citation type="submission" date="2024-06" db="EMBL/GenBank/DDBJ databases">
        <authorList>
            <person name="Pan Q."/>
            <person name="Wen M."/>
            <person name="Jouanno E."/>
            <person name="Zahm M."/>
            <person name="Klopp C."/>
            <person name="Cabau C."/>
            <person name="Louis A."/>
            <person name="Berthelot C."/>
            <person name="Parey E."/>
            <person name="Roest Crollius H."/>
            <person name="Montfort J."/>
            <person name="Robinson-Rechavi M."/>
            <person name="Bouchez O."/>
            <person name="Lampietro C."/>
            <person name="Lopez Roques C."/>
            <person name="Donnadieu C."/>
            <person name="Postlethwait J."/>
            <person name="Bobe J."/>
            <person name="Verreycken H."/>
            <person name="Guiguen Y."/>
        </authorList>
    </citation>
    <scope>NUCLEOTIDE SEQUENCE [LARGE SCALE GENOMIC DNA]</scope>
    <source>
        <strain evidence="15">Up_M1</strain>
        <tissue evidence="15">Testis</tissue>
    </source>
</reference>
<dbReference type="Gene3D" id="2.30.30.40">
    <property type="entry name" value="SH3 Domains"/>
    <property type="match status" value="1"/>
</dbReference>
<comment type="subcellular location">
    <subcellularLocation>
        <location evidence="1">Cell membrane</location>
        <location evidence="1">Sarcolemma</location>
        <topology evidence="1">Peripheral membrane protein</topology>
        <orientation evidence="1">Cytoplasmic side</orientation>
    </subcellularLocation>
    <subcellularLocation>
        <location evidence="2">Cytoplasm</location>
    </subcellularLocation>
</comment>
<evidence type="ECO:0000256" key="2">
    <source>
        <dbReference type="ARBA" id="ARBA00004496"/>
    </source>
</evidence>
<dbReference type="SMART" id="SM00326">
    <property type="entry name" value="SH3"/>
    <property type="match status" value="1"/>
</dbReference>
<evidence type="ECO:0000256" key="12">
    <source>
        <dbReference type="SAM" id="MobiDB-lite"/>
    </source>
</evidence>
<dbReference type="FunFam" id="3.30.60.20:FF:000022">
    <property type="entry name" value="SH3 and cysteine-rich domain-containing protein 3 isoform 2"/>
    <property type="match status" value="1"/>
</dbReference>
<dbReference type="GO" id="GO:0008270">
    <property type="term" value="F:zinc ion binding"/>
    <property type="evidence" value="ECO:0007669"/>
    <property type="project" value="UniProtKB-KW"/>
</dbReference>
<protein>
    <recommendedName>
        <fullName evidence="17">SH3 and cysteine-rich domain-containing protein</fullName>
    </recommendedName>
</protein>
<keyword evidence="8" id="KW-0863">Zinc-finger</keyword>
<evidence type="ECO:0000256" key="5">
    <source>
        <dbReference type="ARBA" id="ARBA00022490"/>
    </source>
</evidence>
<feature type="compositionally biased region" description="Basic and acidic residues" evidence="12">
    <location>
        <begin position="288"/>
        <end position="298"/>
    </location>
</feature>
<dbReference type="EMBL" id="JAGEUA010000007">
    <property type="protein sequence ID" value="KAL0969562.1"/>
    <property type="molecule type" value="Genomic_DNA"/>
</dbReference>
<dbReference type="PROSITE" id="PS50081">
    <property type="entry name" value="ZF_DAG_PE_2"/>
    <property type="match status" value="1"/>
</dbReference>
<keyword evidence="4" id="KW-1003">Cell membrane</keyword>
<dbReference type="GO" id="GO:0005737">
    <property type="term" value="C:cytoplasm"/>
    <property type="evidence" value="ECO:0007669"/>
    <property type="project" value="UniProtKB-SubCell"/>
</dbReference>
<keyword evidence="9" id="KW-0862">Zinc</keyword>